<keyword evidence="1" id="KW-1133">Transmembrane helix</keyword>
<protein>
    <submittedName>
        <fullName evidence="4">Uncharacterized protein</fullName>
    </submittedName>
</protein>
<evidence type="ECO:0000259" key="3">
    <source>
        <dbReference type="Pfam" id="PF13193"/>
    </source>
</evidence>
<dbReference type="InterPro" id="IPR020845">
    <property type="entry name" value="AMP-binding_CS"/>
</dbReference>
<gene>
    <name evidence="4" type="ORF">MOBT1_001783</name>
</gene>
<dbReference type="InterPro" id="IPR000873">
    <property type="entry name" value="AMP-dep_synth/lig_dom"/>
</dbReference>
<feature type="domain" description="AMP-binding enzyme C-terminal" evidence="3">
    <location>
        <begin position="470"/>
        <end position="553"/>
    </location>
</feature>
<dbReference type="Proteomes" id="UP001214603">
    <property type="component" value="Chromosome 3"/>
</dbReference>
<evidence type="ECO:0000256" key="1">
    <source>
        <dbReference type="SAM" id="Phobius"/>
    </source>
</evidence>
<evidence type="ECO:0000313" key="4">
    <source>
        <dbReference type="EMBL" id="WFD03094.1"/>
    </source>
</evidence>
<dbReference type="PANTHER" id="PTHR24096">
    <property type="entry name" value="LONG-CHAIN-FATTY-ACID--COA LIGASE"/>
    <property type="match status" value="1"/>
</dbReference>
<dbReference type="PROSITE" id="PS00455">
    <property type="entry name" value="AMP_BINDING"/>
    <property type="match status" value="1"/>
</dbReference>
<dbReference type="SUPFAM" id="SSF56801">
    <property type="entry name" value="Acetyl-CoA synthetase-like"/>
    <property type="match status" value="1"/>
</dbReference>
<dbReference type="Gene3D" id="3.40.50.12780">
    <property type="entry name" value="N-terminal domain of ligase-like"/>
    <property type="match status" value="1"/>
</dbReference>
<dbReference type="Pfam" id="PF13193">
    <property type="entry name" value="AMP-binding_C"/>
    <property type="match status" value="1"/>
</dbReference>
<dbReference type="Pfam" id="PF00501">
    <property type="entry name" value="AMP-binding"/>
    <property type="match status" value="1"/>
</dbReference>
<keyword evidence="1" id="KW-0472">Membrane</keyword>
<accession>A0AAF0ITD7</accession>
<evidence type="ECO:0000313" key="5">
    <source>
        <dbReference type="Proteomes" id="UP001214603"/>
    </source>
</evidence>
<dbReference type="InterPro" id="IPR025110">
    <property type="entry name" value="AMP-bd_C"/>
</dbReference>
<proteinExistence type="predicted"/>
<dbReference type="GO" id="GO:0016405">
    <property type="term" value="F:CoA-ligase activity"/>
    <property type="evidence" value="ECO:0007669"/>
    <property type="project" value="TreeGrafter"/>
</dbReference>
<dbReference type="PANTHER" id="PTHR24096:SF422">
    <property type="entry name" value="BCDNA.GH02901"/>
    <property type="match status" value="1"/>
</dbReference>
<keyword evidence="1" id="KW-0812">Transmembrane</keyword>
<dbReference type="InterPro" id="IPR042099">
    <property type="entry name" value="ANL_N_sf"/>
</dbReference>
<sequence>MYKSPYNEQRLPRDLSIPDFVFRHLDQEKDQALVLHPSPFTTRPDARPLSLLDVRQGAYAIAASLLSPEYPGGPWKKGEVHDYLMVCLGVILAGGIPALLNPQFTGQELITMMQKVKPRAVFASSATFAGAQHAIQEYAQSAPEPQLYVFDEAHERSLQKLLREPGEGVPHDRIHVTCDPVSDAAVYCFSSGTSGMPKVVRLSHHNMIANTIQTVAMLGGRMNKPRFDDAGWYDQPLLPPQDGTHEFHLSILPQFHCYGLLMAIASLHTATPCVTFSRFNIDHFFETVQKFRVTFMFVVPPMLLALSSSPLAEKYDISSIKSFASGAASLSNELCDLVYKKHRIPVTDGYGMTEMSPLIALQTEADIKRHHLDVGRLVPNTEARVVDVVTGKDAKPGEPGELWLRGPQMMLGYLDNDEANAKAFTPDTTDPERYFKSGDVVSIDSQGYLTVRERIKDIIKYNGYQVSASELEGLARQCDLVKEVAVVGKVEKGSITRNELPWAFVVPNDQGKKTSEKERTDAVLNYVNEHVPPYKKLRGLTWIDAIPTNSAGKVLKRELVDE</sequence>
<dbReference type="Gene3D" id="3.30.300.30">
    <property type="match status" value="1"/>
</dbReference>
<organism evidence="4 5">
    <name type="scientific">Malassezia obtusa</name>
    <dbReference type="NCBI Taxonomy" id="76774"/>
    <lineage>
        <taxon>Eukaryota</taxon>
        <taxon>Fungi</taxon>
        <taxon>Dikarya</taxon>
        <taxon>Basidiomycota</taxon>
        <taxon>Ustilaginomycotina</taxon>
        <taxon>Malasseziomycetes</taxon>
        <taxon>Malasseziales</taxon>
        <taxon>Malasseziaceae</taxon>
        <taxon>Malassezia</taxon>
    </lineage>
</organism>
<evidence type="ECO:0000259" key="2">
    <source>
        <dbReference type="Pfam" id="PF00501"/>
    </source>
</evidence>
<feature type="transmembrane region" description="Helical" evidence="1">
    <location>
        <begin position="83"/>
        <end position="100"/>
    </location>
</feature>
<reference evidence="4" key="1">
    <citation type="submission" date="2023-03" db="EMBL/GenBank/DDBJ databases">
        <title>Mating type loci evolution in Malassezia.</title>
        <authorList>
            <person name="Coelho M.A."/>
        </authorList>
    </citation>
    <scope>NUCLEOTIDE SEQUENCE</scope>
    <source>
        <strain evidence="4">CBS 7876</strain>
    </source>
</reference>
<feature type="domain" description="AMP-dependent synthetase/ligase" evidence="2">
    <location>
        <begin position="81"/>
        <end position="414"/>
    </location>
</feature>
<keyword evidence="5" id="KW-1185">Reference proteome</keyword>
<dbReference type="AlphaFoldDB" id="A0AAF0ITD7"/>
<dbReference type="InterPro" id="IPR045851">
    <property type="entry name" value="AMP-bd_C_sf"/>
</dbReference>
<dbReference type="EMBL" id="CP119936">
    <property type="protein sequence ID" value="WFD03094.1"/>
    <property type="molecule type" value="Genomic_DNA"/>
</dbReference>
<name>A0AAF0ITD7_9BASI</name>